<dbReference type="PROSITE" id="PS51257">
    <property type="entry name" value="PROKAR_LIPOPROTEIN"/>
    <property type="match status" value="1"/>
</dbReference>
<feature type="transmembrane region" description="Helical" evidence="1">
    <location>
        <begin position="197"/>
        <end position="216"/>
    </location>
</feature>
<gene>
    <name evidence="2" type="ORF">T4D_14940</name>
</gene>
<name>A0A0V1FA15_TRIPS</name>
<dbReference type="OrthoDB" id="5912874at2759"/>
<dbReference type="EMBL" id="JYDT01000169">
    <property type="protein sequence ID" value="KRY82575.1"/>
    <property type="molecule type" value="Genomic_DNA"/>
</dbReference>
<feature type="transmembrane region" description="Helical" evidence="1">
    <location>
        <begin position="58"/>
        <end position="81"/>
    </location>
</feature>
<evidence type="ECO:0000313" key="3">
    <source>
        <dbReference type="Proteomes" id="UP000054995"/>
    </source>
</evidence>
<accession>A0A0V1FA15</accession>
<evidence type="ECO:0000256" key="1">
    <source>
        <dbReference type="SAM" id="Phobius"/>
    </source>
</evidence>
<keyword evidence="1" id="KW-0472">Membrane</keyword>
<feature type="transmembrane region" description="Helical" evidence="1">
    <location>
        <begin position="269"/>
        <end position="291"/>
    </location>
</feature>
<proteinExistence type="predicted"/>
<keyword evidence="1" id="KW-0812">Transmembrane</keyword>
<feature type="transmembrane region" description="Helical" evidence="1">
    <location>
        <begin position="26"/>
        <end position="46"/>
    </location>
</feature>
<feature type="transmembrane region" description="Helical" evidence="1">
    <location>
        <begin position="236"/>
        <end position="257"/>
    </location>
</feature>
<dbReference type="SUPFAM" id="SSF81321">
    <property type="entry name" value="Family A G protein-coupled receptor-like"/>
    <property type="match status" value="1"/>
</dbReference>
<dbReference type="Gene3D" id="1.20.1070.10">
    <property type="entry name" value="Rhodopsin 7-helix transmembrane proteins"/>
    <property type="match status" value="1"/>
</dbReference>
<keyword evidence="3" id="KW-1185">Reference proteome</keyword>
<keyword evidence="1" id="KW-1133">Transmembrane helix</keyword>
<reference evidence="2 3" key="1">
    <citation type="submission" date="2015-01" db="EMBL/GenBank/DDBJ databases">
        <title>Evolution of Trichinella species and genotypes.</title>
        <authorList>
            <person name="Korhonen P.K."/>
            <person name="Edoardo P."/>
            <person name="Giuseppe L.R."/>
            <person name="Gasser R.B."/>
        </authorList>
    </citation>
    <scope>NUCLEOTIDE SEQUENCE [LARGE SCALE GENOMIC DNA]</scope>
    <source>
        <strain evidence="2">ISS470</strain>
    </source>
</reference>
<protein>
    <recommendedName>
        <fullName evidence="4">G-protein coupled receptors family 1 profile domain-containing protein</fullName>
    </recommendedName>
</protein>
<dbReference type="Proteomes" id="UP000054995">
    <property type="component" value="Unassembled WGS sequence"/>
</dbReference>
<organism evidence="2 3">
    <name type="scientific">Trichinella pseudospiralis</name>
    <name type="common">Parasitic roundworm</name>
    <dbReference type="NCBI Taxonomy" id="6337"/>
    <lineage>
        <taxon>Eukaryota</taxon>
        <taxon>Metazoa</taxon>
        <taxon>Ecdysozoa</taxon>
        <taxon>Nematoda</taxon>
        <taxon>Enoplea</taxon>
        <taxon>Dorylaimia</taxon>
        <taxon>Trichinellida</taxon>
        <taxon>Trichinellidae</taxon>
        <taxon>Trichinella</taxon>
    </lineage>
</organism>
<dbReference type="AlphaFoldDB" id="A0A0V1FA15"/>
<evidence type="ECO:0008006" key="4">
    <source>
        <dbReference type="Google" id="ProtNLM"/>
    </source>
</evidence>
<comment type="caution">
    <text evidence="2">The sequence shown here is derived from an EMBL/GenBank/DDBJ whole genome shotgun (WGS) entry which is preliminary data.</text>
</comment>
<sequence>MNKLMENSTNTILEEFPISESDISALAFYIALGCLAILLNSLMLVLIRRCRIKQVYSVFMSGCGNILLAMAVINFEAQSYVSSVPGSFPKNWTIRDCIIRAPHVSLFLVGYDITMYSTFALCLERLITFTRMGFHYRILNQRNCCIVCSFIGIATTLKLAFYWKNAFRHGNVSVSHLCQLRECFGLSYQRAMVGMNFWMSSFTAVLYLMTLISVYFQRRTSHGQLRNMQLKRECTIMRSIAMILLTNIFSQILPWSLLYFRLDKRYPAVLRVAVTILDLNWCLTPIMYMTIHPEMQKTLGKLLPTNCYLPGCGRVFRNSTKVSVVYDENLLTAS</sequence>
<feature type="transmembrane region" description="Helical" evidence="1">
    <location>
        <begin position="144"/>
        <end position="163"/>
    </location>
</feature>
<evidence type="ECO:0000313" key="2">
    <source>
        <dbReference type="EMBL" id="KRY82575.1"/>
    </source>
</evidence>
<feature type="transmembrane region" description="Helical" evidence="1">
    <location>
        <begin position="101"/>
        <end position="123"/>
    </location>
</feature>